<feature type="domain" description="RNase H type-1" evidence="1">
    <location>
        <begin position="6"/>
        <end position="70"/>
    </location>
</feature>
<evidence type="ECO:0000259" key="1">
    <source>
        <dbReference type="Pfam" id="PF13456"/>
    </source>
</evidence>
<evidence type="ECO:0000313" key="2">
    <source>
        <dbReference type="EMBL" id="KAH1108131.1"/>
    </source>
</evidence>
<gene>
    <name evidence="2" type="ORF">J1N35_011899</name>
</gene>
<accession>A0A9D3W394</accession>
<dbReference type="CDD" id="cd06222">
    <property type="entry name" value="RNase_H_like"/>
    <property type="match status" value="1"/>
</dbReference>
<dbReference type="EMBL" id="JAIQCV010000004">
    <property type="protein sequence ID" value="KAH1108131.1"/>
    <property type="molecule type" value="Genomic_DNA"/>
</dbReference>
<dbReference type="PANTHER" id="PTHR47723">
    <property type="entry name" value="OS05G0353850 PROTEIN"/>
    <property type="match status" value="1"/>
</dbReference>
<dbReference type="PANTHER" id="PTHR47723:SF24">
    <property type="entry name" value="RNASE H TYPE-1 DOMAIN-CONTAINING PROTEIN"/>
    <property type="match status" value="1"/>
</dbReference>
<dbReference type="InterPro" id="IPR044730">
    <property type="entry name" value="RNase_H-like_dom_plant"/>
</dbReference>
<comment type="caution">
    <text evidence="2">The sequence shown here is derived from an EMBL/GenBank/DDBJ whole genome shotgun (WGS) entry which is preliminary data.</text>
</comment>
<dbReference type="Proteomes" id="UP000828251">
    <property type="component" value="Unassembled WGS sequence"/>
</dbReference>
<reference evidence="2 3" key="1">
    <citation type="journal article" date="2021" name="Plant Biotechnol. J.">
        <title>Multi-omics assisted identification of the key and species-specific regulatory components of drought-tolerant mechanisms in Gossypium stocksii.</title>
        <authorList>
            <person name="Yu D."/>
            <person name="Ke L."/>
            <person name="Zhang D."/>
            <person name="Wu Y."/>
            <person name="Sun Y."/>
            <person name="Mei J."/>
            <person name="Sun J."/>
            <person name="Sun Y."/>
        </authorList>
    </citation>
    <scope>NUCLEOTIDE SEQUENCE [LARGE SCALE GENOMIC DNA]</scope>
    <source>
        <strain evidence="3">cv. E1</strain>
        <tissue evidence="2">Leaf</tissue>
    </source>
</reference>
<dbReference type="Pfam" id="PF13456">
    <property type="entry name" value="RVT_3"/>
    <property type="match status" value="1"/>
</dbReference>
<keyword evidence="3" id="KW-1185">Reference proteome</keyword>
<sequence>MGWACASVGGAIRDTNRVWQCGFSMTIGEGTMFQEEARPVLEELRLALDKGFRKLKFECDNTTLVEIILAGGAVDSRLTELILIHNMLI</sequence>
<dbReference type="InterPro" id="IPR053151">
    <property type="entry name" value="RNase_H-like"/>
</dbReference>
<organism evidence="2 3">
    <name type="scientific">Gossypium stocksii</name>
    <dbReference type="NCBI Taxonomy" id="47602"/>
    <lineage>
        <taxon>Eukaryota</taxon>
        <taxon>Viridiplantae</taxon>
        <taxon>Streptophyta</taxon>
        <taxon>Embryophyta</taxon>
        <taxon>Tracheophyta</taxon>
        <taxon>Spermatophyta</taxon>
        <taxon>Magnoliopsida</taxon>
        <taxon>eudicotyledons</taxon>
        <taxon>Gunneridae</taxon>
        <taxon>Pentapetalae</taxon>
        <taxon>rosids</taxon>
        <taxon>malvids</taxon>
        <taxon>Malvales</taxon>
        <taxon>Malvaceae</taxon>
        <taxon>Malvoideae</taxon>
        <taxon>Gossypium</taxon>
    </lineage>
</organism>
<evidence type="ECO:0000313" key="3">
    <source>
        <dbReference type="Proteomes" id="UP000828251"/>
    </source>
</evidence>
<protein>
    <recommendedName>
        <fullName evidence="1">RNase H type-1 domain-containing protein</fullName>
    </recommendedName>
</protein>
<proteinExistence type="predicted"/>
<dbReference type="GO" id="GO:0004523">
    <property type="term" value="F:RNA-DNA hybrid ribonuclease activity"/>
    <property type="evidence" value="ECO:0007669"/>
    <property type="project" value="InterPro"/>
</dbReference>
<dbReference type="GO" id="GO:0003676">
    <property type="term" value="F:nucleic acid binding"/>
    <property type="evidence" value="ECO:0007669"/>
    <property type="project" value="InterPro"/>
</dbReference>
<name>A0A9D3W394_9ROSI</name>
<dbReference type="OrthoDB" id="955670at2759"/>
<dbReference type="InterPro" id="IPR002156">
    <property type="entry name" value="RNaseH_domain"/>
</dbReference>
<dbReference type="AlphaFoldDB" id="A0A9D3W394"/>